<evidence type="ECO:0000313" key="2">
    <source>
        <dbReference type="Proteomes" id="UP000314294"/>
    </source>
</evidence>
<keyword evidence="2" id="KW-1185">Reference proteome</keyword>
<accession>A0A4Z2HQF6</accession>
<name>A0A4Z2HQF6_9TELE</name>
<dbReference type="AlphaFoldDB" id="A0A4Z2HQF6"/>
<comment type="caution">
    <text evidence="1">The sequence shown here is derived from an EMBL/GenBank/DDBJ whole genome shotgun (WGS) entry which is preliminary data.</text>
</comment>
<proteinExistence type="predicted"/>
<reference evidence="1 2" key="1">
    <citation type="submission" date="2019-03" db="EMBL/GenBank/DDBJ databases">
        <title>First draft genome of Liparis tanakae, snailfish: a comprehensive survey of snailfish specific genes.</title>
        <authorList>
            <person name="Kim W."/>
            <person name="Song I."/>
            <person name="Jeong J.-H."/>
            <person name="Kim D."/>
            <person name="Kim S."/>
            <person name="Ryu S."/>
            <person name="Song J.Y."/>
            <person name="Lee S.K."/>
        </authorList>
    </citation>
    <scope>NUCLEOTIDE SEQUENCE [LARGE SCALE GENOMIC DNA]</scope>
    <source>
        <tissue evidence="1">Muscle</tissue>
    </source>
</reference>
<dbReference type="Proteomes" id="UP000314294">
    <property type="component" value="Unassembled WGS sequence"/>
</dbReference>
<gene>
    <name evidence="1" type="ORF">EYF80_021721</name>
</gene>
<protein>
    <submittedName>
        <fullName evidence="1">Uncharacterized protein</fullName>
    </submittedName>
</protein>
<dbReference type="EMBL" id="SRLO01000195">
    <property type="protein sequence ID" value="TNN68076.1"/>
    <property type="molecule type" value="Genomic_DNA"/>
</dbReference>
<evidence type="ECO:0000313" key="1">
    <source>
        <dbReference type="EMBL" id="TNN68076.1"/>
    </source>
</evidence>
<sequence>MDGALGGPRLPGCSQPDADWWAPRCYRASQTTPAAVYTSTGFEMTEMDENIPLMGPSPLPWTLTLHQLRNPSAPPPPDSECFPLRAAALSQSDVGLSPLVTSAIETGEITADCTNDGIESDDLVASQACSQAR</sequence>
<organism evidence="1 2">
    <name type="scientific">Liparis tanakae</name>
    <name type="common">Tanaka's snailfish</name>
    <dbReference type="NCBI Taxonomy" id="230148"/>
    <lineage>
        <taxon>Eukaryota</taxon>
        <taxon>Metazoa</taxon>
        <taxon>Chordata</taxon>
        <taxon>Craniata</taxon>
        <taxon>Vertebrata</taxon>
        <taxon>Euteleostomi</taxon>
        <taxon>Actinopterygii</taxon>
        <taxon>Neopterygii</taxon>
        <taxon>Teleostei</taxon>
        <taxon>Neoteleostei</taxon>
        <taxon>Acanthomorphata</taxon>
        <taxon>Eupercaria</taxon>
        <taxon>Perciformes</taxon>
        <taxon>Cottioidei</taxon>
        <taxon>Cottales</taxon>
        <taxon>Liparidae</taxon>
        <taxon>Liparis</taxon>
    </lineage>
</organism>